<feature type="non-terminal residue" evidence="2">
    <location>
        <position position="1112"/>
    </location>
</feature>
<reference evidence="2 3" key="1">
    <citation type="submission" date="2019-09" db="EMBL/GenBank/DDBJ databases">
        <title>Whole genome shotgun sequencing (WGS) of Ellagibacter isourolithinifaciens DSM 104140(T) and Adlercreutzia muris DSM 29508(T).</title>
        <authorList>
            <person name="Stoll D.A."/>
            <person name="Danylec N."/>
            <person name="Huch M."/>
        </authorList>
    </citation>
    <scope>NUCLEOTIDE SEQUENCE [LARGE SCALE GENOMIC DNA]</scope>
    <source>
        <strain evidence="2 3">DSM 29508</strain>
    </source>
</reference>
<dbReference type="NCBIfam" id="TIGR01451">
    <property type="entry name" value="B_ant_repeat"/>
    <property type="match status" value="1"/>
</dbReference>
<dbReference type="InterPro" id="IPR047589">
    <property type="entry name" value="DUF11_rpt"/>
</dbReference>
<feature type="compositionally biased region" description="Pro residues" evidence="1">
    <location>
        <begin position="1098"/>
        <end position="1112"/>
    </location>
</feature>
<feature type="region of interest" description="Disordered" evidence="1">
    <location>
        <begin position="492"/>
        <end position="514"/>
    </location>
</feature>
<organism evidence="2 3">
    <name type="scientific">Adlercreutzia muris</name>
    <dbReference type="NCBI Taxonomy" id="1796610"/>
    <lineage>
        <taxon>Bacteria</taxon>
        <taxon>Bacillati</taxon>
        <taxon>Actinomycetota</taxon>
        <taxon>Coriobacteriia</taxon>
        <taxon>Eggerthellales</taxon>
        <taxon>Eggerthellaceae</taxon>
        <taxon>Adlercreutzia</taxon>
    </lineage>
</organism>
<evidence type="ECO:0000313" key="3">
    <source>
        <dbReference type="Proteomes" id="UP000479639"/>
    </source>
</evidence>
<keyword evidence="3" id="KW-1185">Reference proteome</keyword>
<dbReference type="AlphaFoldDB" id="A0A7C8FK20"/>
<comment type="caution">
    <text evidence="2">The sequence shown here is derived from an EMBL/GenBank/DDBJ whole genome shotgun (WGS) entry which is preliminary data.</text>
</comment>
<sequence length="1112" mass="114353">MARALAEAGLPLSAAASADPSPDAQGWVTCGDLRVKGGAYGVDFTYTPGAVQYNGADYGTSDVVEVLTSAPLVFSDAAGHGKDAPGATGIQVNPGVHADITLNGVHVSHTIPLNIITDCTSTENGSKASDSTQLQTRTELYLVVSDRSDNSLSSHENYRPGIRCGEGANLTIDDETRNIDSAGNEVVPVGGIINHETTLIGGKHLKKGEVHTTLDSEEPGSLTVEGGYGASAIGGGMAETGGRITINGGAILARAYYGTKNTDTGAGIGGGAGGEGSDEVITYNSGTIEVHGGYHGAGTGAGCWLTTDPSPYATPDAICSRTWGAPNAGDITINGGCITSIGGYCTSGFGTGCGGGSNKGNLVKVTGGTLLPGTEGSRPDFSAGTEGRVVISGGSVRTEGTDNFEGFGGTAYGSEGEYREEDKVFMITVDLGSDGVGNETIDKWGLSIDGVPQGYGAPAQFHEGKLYLWLPASAKDKVISIDLGYEREDGTRVEPDTLFRDPASPADPEDPNRTKLKRYEEFELDPSYLAGLKKYYDGMPLEAYDLKARPIAPPKDPDRVLNDPLACDYKYQRFDAVGGNAVSGEVSTGNKMPSDVGIMKFTMISRQYSTTEGFKENYWGHRAFGWCEIWAIPSRVADVKASWGAGEGADRALAVEAVIERGATVDGAPPAADGSNLTEPTCASPEGRVQLYVDGKPVGDPVELRFEDATLPDGTVLPANAAREGDDAAGHRTRVSLSMTAAAAGLDAAAAGAGEHRVSVRFLPPDAAQQATGAPANYLASEEPSGDSKAPWAPVQVAPDPAIAPVPKLAKRAENLTHPNGPTQPGDRIRYTIEASNGAKGSLWTDVVVTDPLPACLALDERSVRLDNPRAGVADRALSKAPSVAAGDVGRFSLSAPGAGGRPVLAAPVGDVAGGSSATVSFECTVRGELDFADPAAVDLGNVASSTGTRPNPDDPDVRVSKSVENLTAPGAKVTHLGDRLRYTIELSNAGAAGSCLMGAAVSDPLPAGIEPVADTIRLALDGGEPIEVSDAAYDRASRTIAVTVGDLWGGRAAVLTFECTVGEAALEQDTANIAHAHGEVPSESPGSRPEDPDPGKPAEPPAGEPEASSPP</sequence>
<protein>
    <submittedName>
        <fullName evidence="2">DUF11 domain-containing protein</fullName>
    </submittedName>
</protein>
<dbReference type="Proteomes" id="UP000479639">
    <property type="component" value="Unassembled WGS sequence"/>
</dbReference>
<feature type="region of interest" description="Disordered" evidence="1">
    <location>
        <begin position="773"/>
        <end position="795"/>
    </location>
</feature>
<evidence type="ECO:0000256" key="1">
    <source>
        <dbReference type="SAM" id="MobiDB-lite"/>
    </source>
</evidence>
<evidence type="ECO:0000313" key="2">
    <source>
        <dbReference type="EMBL" id="KAB1637953.1"/>
    </source>
</evidence>
<proteinExistence type="predicted"/>
<dbReference type="EMBL" id="WAJS01000058">
    <property type="protein sequence ID" value="KAB1637953.1"/>
    <property type="molecule type" value="Genomic_DNA"/>
</dbReference>
<name>A0A7C8FK20_9ACTN</name>
<gene>
    <name evidence="2" type="ORF">F8D48_11115</name>
</gene>
<accession>A0A7C8FK20</accession>
<feature type="region of interest" description="Disordered" evidence="1">
    <location>
        <begin position="1071"/>
        <end position="1112"/>
    </location>
</feature>